<dbReference type="OrthoDB" id="2150324at2759"/>
<feature type="transmembrane region" description="Helical" evidence="9">
    <location>
        <begin position="537"/>
        <end position="555"/>
    </location>
</feature>
<evidence type="ECO:0000256" key="8">
    <source>
        <dbReference type="SAM" id="MobiDB-lite"/>
    </source>
</evidence>
<feature type="transmembrane region" description="Helical" evidence="9">
    <location>
        <begin position="601"/>
        <end position="619"/>
    </location>
</feature>
<feature type="transmembrane region" description="Helical" evidence="9">
    <location>
        <begin position="154"/>
        <end position="174"/>
    </location>
</feature>
<dbReference type="Pfam" id="PF13967">
    <property type="entry name" value="RSN1_TM"/>
    <property type="match status" value="1"/>
</dbReference>
<sequence length="972" mass="110773">MPLTRRIDPDDIQRFFDASSSLEPRAVVTQVAVMTVLSILTILTFNVLRPNNKIVYQPKVTYHGTDKDPPRISESFCGWIPPLLHNHEPELLGKIGLDAVAFLRFLHLMRWLFTLTAIVACGVLIPLDFLYTLSIQPEQYDLLSAMTIRDVEGVRLYAHIGLVYFITLLLMVLIHHHWHAMYRLRNDWFASPEYQFAFYARALCITNIPRRSRSDEGLWKIFERMKLPYRVTSVHIGRRVGALPDLIDEHNETVQELEGVLAKQLKDGGHRPGIRIGGCCGIGGRRRDAIKFYTSKLKHSEAAVQQYRAQLDYGEAENYGFASFVSIPAAHAAARELKGQHPKGLTFKLAPHPKDIIWKNLGRSKAGRRFRKITGFMLLLLFCVLSLVPLFPIASLANLTALAESGYIPFLQSWVASSATTYTLVSGIVPPAVAAIFSYFLPQLMRWLSKYMGATTHSALDRVVIARYFAFTIISQMIIFTIIGVIFHSVVEIIDAVERQSVSLKVVLENLDKLPARITRTYVEQSSFWLKWFPMRGFLIIFDLAQLFSIVWVNIKMNMFGLTPRELRERTKPPTFKYSIHYSNFLFMCAAGLLFAPLTPLVSLAAAIVFWLCSWVYKYQLMFVFTTRVESGGRSWNVVVNRIIFAATFMQVMMIFTIGLQDQFRTLQFLASIPPFPATLFFKYYLTKRFADDFQYFTPRHEELTRAIIHSEDSDQGGNKLEQRYAHPCLQTELFCPMVHAKSLPLLRRMYKGKLKQDQRILTRGIEEKSPKREDVDSEEVLEGITFTPVNENELQYDPMLYRLDREEVDYDFDSVNSTSSTDHLSDLIPPPPLKDRGYRATGGTLQPSFGNEPHRDPLSAPGTGVGHQFGGPSQISGEEANWRHDNRPILLSRAPSYQTADNHSFSQSHGTWTIEAAPAKTPRHPSQRQQSPRAGPRPHHHRGHSHALQENEGPSSSTQDAERTSTHRRRG</sequence>
<evidence type="ECO:0000259" key="11">
    <source>
        <dbReference type="Pfam" id="PF13967"/>
    </source>
</evidence>
<feature type="transmembrane region" description="Helical" evidence="9">
    <location>
        <begin position="373"/>
        <end position="394"/>
    </location>
</feature>
<keyword evidence="4 9" id="KW-0812">Transmembrane</keyword>
<dbReference type="InterPro" id="IPR003864">
    <property type="entry name" value="CSC1/OSCA1-like_7TM"/>
</dbReference>
<evidence type="ECO:0000256" key="1">
    <source>
        <dbReference type="ARBA" id="ARBA00004141"/>
    </source>
</evidence>
<dbReference type="PANTHER" id="PTHR13018">
    <property type="entry name" value="PROBABLE MEMBRANE PROTEIN DUF221-RELATED"/>
    <property type="match status" value="1"/>
</dbReference>
<dbReference type="GO" id="GO:0005886">
    <property type="term" value="C:plasma membrane"/>
    <property type="evidence" value="ECO:0007669"/>
    <property type="project" value="TreeGrafter"/>
</dbReference>
<feature type="region of interest" description="Disordered" evidence="8">
    <location>
        <begin position="917"/>
        <end position="972"/>
    </location>
</feature>
<keyword evidence="5 9" id="KW-1133">Transmembrane helix</keyword>
<feature type="domain" description="CSC1/OSCA1-like 7TM region" evidence="10">
    <location>
        <begin position="371"/>
        <end position="656"/>
    </location>
</feature>
<accession>A0A8S0WF61</accession>
<evidence type="ECO:0000256" key="3">
    <source>
        <dbReference type="ARBA" id="ARBA00022448"/>
    </source>
</evidence>
<keyword evidence="3" id="KW-0813">Transport</keyword>
<evidence type="ECO:0000256" key="2">
    <source>
        <dbReference type="ARBA" id="ARBA00007779"/>
    </source>
</evidence>
<dbReference type="AlphaFoldDB" id="A0A8S0WF61"/>
<dbReference type="Pfam" id="PF02714">
    <property type="entry name" value="RSN1_7TM"/>
    <property type="match status" value="1"/>
</dbReference>
<dbReference type="Pfam" id="PF14703">
    <property type="entry name" value="PHM7_cyt"/>
    <property type="match status" value="1"/>
</dbReference>
<feature type="transmembrane region" description="Helical" evidence="9">
    <location>
        <begin position="576"/>
        <end position="595"/>
    </location>
</feature>
<evidence type="ECO:0008006" key="15">
    <source>
        <dbReference type="Google" id="ProtNLM"/>
    </source>
</evidence>
<feature type="compositionally biased region" description="Basic residues" evidence="8">
    <location>
        <begin position="937"/>
        <end position="946"/>
    </location>
</feature>
<evidence type="ECO:0000313" key="14">
    <source>
        <dbReference type="Proteomes" id="UP000467700"/>
    </source>
</evidence>
<evidence type="ECO:0000256" key="6">
    <source>
        <dbReference type="ARBA" id="ARBA00023136"/>
    </source>
</evidence>
<evidence type="ECO:0000313" key="13">
    <source>
        <dbReference type="EMBL" id="CAA7260523.1"/>
    </source>
</evidence>
<reference evidence="13 14" key="1">
    <citation type="submission" date="2020-01" db="EMBL/GenBank/DDBJ databases">
        <authorList>
            <person name="Gupta K D."/>
        </authorList>
    </citation>
    <scope>NUCLEOTIDE SEQUENCE [LARGE SCALE GENOMIC DNA]</scope>
</reference>
<feature type="region of interest" description="Disordered" evidence="8">
    <location>
        <begin position="814"/>
        <end position="880"/>
    </location>
</feature>
<evidence type="ECO:0000256" key="9">
    <source>
        <dbReference type="SAM" id="Phobius"/>
    </source>
</evidence>
<feature type="coiled-coil region" evidence="7">
    <location>
        <begin position="247"/>
        <end position="310"/>
    </location>
</feature>
<evidence type="ECO:0000259" key="10">
    <source>
        <dbReference type="Pfam" id="PF02714"/>
    </source>
</evidence>
<feature type="transmembrane region" description="Helical" evidence="9">
    <location>
        <begin position="111"/>
        <end position="134"/>
    </location>
</feature>
<evidence type="ECO:0000256" key="5">
    <source>
        <dbReference type="ARBA" id="ARBA00022989"/>
    </source>
</evidence>
<keyword evidence="14" id="KW-1185">Reference proteome</keyword>
<dbReference type="PANTHER" id="PTHR13018:SF149">
    <property type="entry name" value="DOMAIN PROTEIN, PUTATIVE (AFU_ORTHOLOGUE AFUA_3G11660)-RELATED"/>
    <property type="match status" value="1"/>
</dbReference>
<comment type="caution">
    <text evidence="13">The sequence shown here is derived from an EMBL/GenBank/DDBJ whole genome shotgun (WGS) entry which is preliminary data.</text>
</comment>
<gene>
    <name evidence="13" type="ORF">AAE3_LOCUS2712</name>
</gene>
<name>A0A8S0WF61_CYCAE</name>
<dbReference type="InterPro" id="IPR045122">
    <property type="entry name" value="Csc1-like"/>
</dbReference>
<dbReference type="GO" id="GO:0005227">
    <property type="term" value="F:calcium-activated cation channel activity"/>
    <property type="evidence" value="ECO:0007669"/>
    <property type="project" value="InterPro"/>
</dbReference>
<feature type="transmembrane region" description="Helical" evidence="9">
    <location>
        <begin position="639"/>
        <end position="660"/>
    </location>
</feature>
<evidence type="ECO:0000256" key="7">
    <source>
        <dbReference type="SAM" id="Coils"/>
    </source>
</evidence>
<keyword evidence="6 9" id="KW-0472">Membrane</keyword>
<feature type="transmembrane region" description="Helical" evidence="9">
    <location>
        <begin position="468"/>
        <end position="491"/>
    </location>
</feature>
<organism evidence="13 14">
    <name type="scientific">Cyclocybe aegerita</name>
    <name type="common">Black poplar mushroom</name>
    <name type="synonym">Agrocybe aegerita</name>
    <dbReference type="NCBI Taxonomy" id="1973307"/>
    <lineage>
        <taxon>Eukaryota</taxon>
        <taxon>Fungi</taxon>
        <taxon>Dikarya</taxon>
        <taxon>Basidiomycota</taxon>
        <taxon>Agaricomycotina</taxon>
        <taxon>Agaricomycetes</taxon>
        <taxon>Agaricomycetidae</taxon>
        <taxon>Agaricales</taxon>
        <taxon>Agaricineae</taxon>
        <taxon>Bolbitiaceae</taxon>
        <taxon>Cyclocybe</taxon>
    </lineage>
</organism>
<comment type="similarity">
    <text evidence="2">Belongs to the CSC1 (TC 1.A.17) family.</text>
</comment>
<dbReference type="EMBL" id="CACVBS010000029">
    <property type="protein sequence ID" value="CAA7260523.1"/>
    <property type="molecule type" value="Genomic_DNA"/>
</dbReference>
<feature type="transmembrane region" description="Helical" evidence="9">
    <location>
        <begin position="414"/>
        <end position="441"/>
    </location>
</feature>
<keyword evidence="7" id="KW-0175">Coiled coil</keyword>
<feature type="domain" description="CSC1/OSCA1-like N-terminal transmembrane" evidence="11">
    <location>
        <begin position="26"/>
        <end position="176"/>
    </location>
</feature>
<evidence type="ECO:0000259" key="12">
    <source>
        <dbReference type="Pfam" id="PF14703"/>
    </source>
</evidence>
<dbReference type="InterPro" id="IPR027815">
    <property type="entry name" value="CSC1/OSCA1-like_cyt"/>
</dbReference>
<protein>
    <recommendedName>
        <fullName evidence="15">DUF221-domain-containing protein</fullName>
    </recommendedName>
</protein>
<proteinExistence type="inferred from homology"/>
<feature type="domain" description="CSC1/OSCA1-like cytosolic" evidence="12">
    <location>
        <begin position="201"/>
        <end position="360"/>
    </location>
</feature>
<dbReference type="Proteomes" id="UP000467700">
    <property type="component" value="Unassembled WGS sequence"/>
</dbReference>
<comment type="subcellular location">
    <subcellularLocation>
        <location evidence="1">Membrane</location>
        <topology evidence="1">Multi-pass membrane protein</topology>
    </subcellularLocation>
</comment>
<dbReference type="InterPro" id="IPR032880">
    <property type="entry name" value="CSC1/OSCA1-like_N"/>
</dbReference>
<feature type="transmembrane region" description="Helical" evidence="9">
    <location>
        <begin position="27"/>
        <end position="48"/>
    </location>
</feature>
<evidence type="ECO:0000256" key="4">
    <source>
        <dbReference type="ARBA" id="ARBA00022692"/>
    </source>
</evidence>